<proteinExistence type="predicted"/>
<dbReference type="EMBL" id="BARV01004985">
    <property type="protein sequence ID" value="GAI09706.1"/>
    <property type="molecule type" value="Genomic_DNA"/>
</dbReference>
<feature type="non-terminal residue" evidence="1">
    <location>
        <position position="1"/>
    </location>
</feature>
<accession>X1LV61</accession>
<name>X1LV61_9ZZZZ</name>
<dbReference type="AlphaFoldDB" id="X1LV61"/>
<evidence type="ECO:0000313" key="1">
    <source>
        <dbReference type="EMBL" id="GAI09706.1"/>
    </source>
</evidence>
<sequence length="36" mass="3837">GIIIQNIAVNLFIPKASAAIICPDLIDSIPPLIYSE</sequence>
<organism evidence="1">
    <name type="scientific">marine sediment metagenome</name>
    <dbReference type="NCBI Taxonomy" id="412755"/>
    <lineage>
        <taxon>unclassified sequences</taxon>
        <taxon>metagenomes</taxon>
        <taxon>ecological metagenomes</taxon>
    </lineage>
</organism>
<comment type="caution">
    <text evidence="1">The sequence shown here is derived from an EMBL/GenBank/DDBJ whole genome shotgun (WGS) entry which is preliminary data.</text>
</comment>
<reference evidence="1" key="1">
    <citation type="journal article" date="2014" name="Front. Microbiol.">
        <title>High frequency of phylogenetically diverse reductive dehalogenase-homologous genes in deep subseafloor sedimentary metagenomes.</title>
        <authorList>
            <person name="Kawai M."/>
            <person name="Futagami T."/>
            <person name="Toyoda A."/>
            <person name="Takaki Y."/>
            <person name="Nishi S."/>
            <person name="Hori S."/>
            <person name="Arai W."/>
            <person name="Tsubouchi T."/>
            <person name="Morono Y."/>
            <person name="Uchiyama I."/>
            <person name="Ito T."/>
            <person name="Fujiyama A."/>
            <person name="Inagaki F."/>
            <person name="Takami H."/>
        </authorList>
    </citation>
    <scope>NUCLEOTIDE SEQUENCE</scope>
    <source>
        <strain evidence="1">Expedition CK06-06</strain>
    </source>
</reference>
<protein>
    <submittedName>
        <fullName evidence="1">Uncharacterized protein</fullName>
    </submittedName>
</protein>
<gene>
    <name evidence="1" type="ORF">S06H3_10655</name>
</gene>